<dbReference type="SMART" id="SM00248">
    <property type="entry name" value="ANK"/>
    <property type="match status" value="2"/>
</dbReference>
<dbReference type="InterPro" id="IPR002110">
    <property type="entry name" value="Ankyrin_rpt"/>
</dbReference>
<dbReference type="PROSITE" id="PS50088">
    <property type="entry name" value="ANK_REPEAT"/>
    <property type="match status" value="1"/>
</dbReference>
<keyword evidence="1" id="KW-0040">ANK repeat</keyword>
<accession>A0A5B7JFT2</accession>
<keyword evidence="2" id="KW-0418">Kinase</keyword>
<dbReference type="GO" id="GO:0016301">
    <property type="term" value="F:kinase activity"/>
    <property type="evidence" value="ECO:0007669"/>
    <property type="project" value="UniProtKB-KW"/>
</dbReference>
<organism evidence="2 3">
    <name type="scientific">Portunus trituberculatus</name>
    <name type="common">Swimming crab</name>
    <name type="synonym">Neptunus trituberculatus</name>
    <dbReference type="NCBI Taxonomy" id="210409"/>
    <lineage>
        <taxon>Eukaryota</taxon>
        <taxon>Metazoa</taxon>
        <taxon>Ecdysozoa</taxon>
        <taxon>Arthropoda</taxon>
        <taxon>Crustacea</taxon>
        <taxon>Multicrustacea</taxon>
        <taxon>Malacostraca</taxon>
        <taxon>Eumalacostraca</taxon>
        <taxon>Eucarida</taxon>
        <taxon>Decapoda</taxon>
        <taxon>Pleocyemata</taxon>
        <taxon>Brachyura</taxon>
        <taxon>Eubrachyura</taxon>
        <taxon>Portunoidea</taxon>
        <taxon>Portunidae</taxon>
        <taxon>Portuninae</taxon>
        <taxon>Portunus</taxon>
    </lineage>
</organism>
<keyword evidence="3" id="KW-1185">Reference proteome</keyword>
<evidence type="ECO:0000313" key="3">
    <source>
        <dbReference type="Proteomes" id="UP000324222"/>
    </source>
</evidence>
<dbReference type="Gene3D" id="1.25.40.20">
    <property type="entry name" value="Ankyrin repeat-containing domain"/>
    <property type="match status" value="1"/>
</dbReference>
<sequence>MEGDDALVRSALAGGARPDVTLPTKEGSTLCLVYVAARRGHHRLLPHLLQAGLSIEGGGTNDKTPLMIAAMMGRTQTVMELLPLGANPLATDRRGEAVLLVVVVVTFGGDI</sequence>
<name>A0A5B7JFT2_PORTR</name>
<reference evidence="2 3" key="1">
    <citation type="submission" date="2019-05" db="EMBL/GenBank/DDBJ databases">
        <title>Another draft genome of Portunus trituberculatus and its Hox gene families provides insights of decapod evolution.</title>
        <authorList>
            <person name="Jeong J.-H."/>
            <person name="Song I."/>
            <person name="Kim S."/>
            <person name="Choi T."/>
            <person name="Kim D."/>
            <person name="Ryu S."/>
            <person name="Kim W."/>
        </authorList>
    </citation>
    <scope>NUCLEOTIDE SEQUENCE [LARGE SCALE GENOMIC DNA]</scope>
    <source>
        <tissue evidence="2">Muscle</tissue>
    </source>
</reference>
<feature type="repeat" description="ANK" evidence="1">
    <location>
        <begin position="61"/>
        <end position="93"/>
    </location>
</feature>
<comment type="caution">
    <text evidence="2">The sequence shown here is derived from an EMBL/GenBank/DDBJ whole genome shotgun (WGS) entry which is preliminary data.</text>
</comment>
<evidence type="ECO:0000256" key="1">
    <source>
        <dbReference type="PROSITE-ProRule" id="PRU00023"/>
    </source>
</evidence>
<proteinExistence type="predicted"/>
<dbReference type="Pfam" id="PF12796">
    <property type="entry name" value="Ank_2"/>
    <property type="match status" value="1"/>
</dbReference>
<dbReference type="AlphaFoldDB" id="A0A5B7JFT2"/>
<dbReference type="SUPFAM" id="SSF48403">
    <property type="entry name" value="Ankyrin repeat"/>
    <property type="match status" value="1"/>
</dbReference>
<dbReference type="EMBL" id="VSRR010107737">
    <property type="protein sequence ID" value="MPC96881.1"/>
    <property type="molecule type" value="Genomic_DNA"/>
</dbReference>
<keyword evidence="2" id="KW-0808">Transferase</keyword>
<evidence type="ECO:0000313" key="2">
    <source>
        <dbReference type="EMBL" id="MPC96881.1"/>
    </source>
</evidence>
<dbReference type="PROSITE" id="PS50297">
    <property type="entry name" value="ANK_REP_REGION"/>
    <property type="match status" value="1"/>
</dbReference>
<dbReference type="Proteomes" id="UP000324222">
    <property type="component" value="Unassembled WGS sequence"/>
</dbReference>
<gene>
    <name evidence="2" type="ORF">E2C01_092161</name>
</gene>
<dbReference type="InterPro" id="IPR036770">
    <property type="entry name" value="Ankyrin_rpt-contain_sf"/>
</dbReference>
<protein>
    <submittedName>
        <fullName evidence="2">Kinase D-interacting substrate</fullName>
    </submittedName>
</protein>
<dbReference type="OrthoDB" id="5314041at2759"/>